<evidence type="ECO:0000313" key="2">
    <source>
        <dbReference type="Proteomes" id="UP001054945"/>
    </source>
</evidence>
<keyword evidence="2" id="KW-1185">Reference proteome</keyword>
<sequence length="115" mass="12757">MNELNSKGHAMKTTTSKENKPYTSRLALLCMKSPFAEGMSSNLLIYFPLVVAGGASNEVSKLSLEDWGSTGTIVFMQKIFHRLRFPRCFLPPPPPQSTVPERAPKGGWIGVEVFR</sequence>
<name>A0AAV4YFW2_CAEEX</name>
<proteinExistence type="predicted"/>
<accession>A0AAV4YFW2</accession>
<organism evidence="1 2">
    <name type="scientific">Caerostris extrusa</name>
    <name type="common">Bark spider</name>
    <name type="synonym">Caerostris bankana</name>
    <dbReference type="NCBI Taxonomy" id="172846"/>
    <lineage>
        <taxon>Eukaryota</taxon>
        <taxon>Metazoa</taxon>
        <taxon>Ecdysozoa</taxon>
        <taxon>Arthropoda</taxon>
        <taxon>Chelicerata</taxon>
        <taxon>Arachnida</taxon>
        <taxon>Araneae</taxon>
        <taxon>Araneomorphae</taxon>
        <taxon>Entelegynae</taxon>
        <taxon>Araneoidea</taxon>
        <taxon>Araneidae</taxon>
        <taxon>Caerostris</taxon>
    </lineage>
</organism>
<dbReference type="EMBL" id="BPLR01019195">
    <property type="protein sequence ID" value="GIZ05047.1"/>
    <property type="molecule type" value="Genomic_DNA"/>
</dbReference>
<gene>
    <name evidence="1" type="ORF">CEXT_582671</name>
</gene>
<protein>
    <submittedName>
        <fullName evidence="1">Uncharacterized protein</fullName>
    </submittedName>
</protein>
<dbReference type="Proteomes" id="UP001054945">
    <property type="component" value="Unassembled WGS sequence"/>
</dbReference>
<reference evidence="1 2" key="1">
    <citation type="submission" date="2021-06" db="EMBL/GenBank/DDBJ databases">
        <title>Caerostris extrusa draft genome.</title>
        <authorList>
            <person name="Kono N."/>
            <person name="Arakawa K."/>
        </authorList>
    </citation>
    <scope>NUCLEOTIDE SEQUENCE [LARGE SCALE GENOMIC DNA]</scope>
</reference>
<dbReference type="AlphaFoldDB" id="A0AAV4YFW2"/>
<evidence type="ECO:0000313" key="1">
    <source>
        <dbReference type="EMBL" id="GIZ05047.1"/>
    </source>
</evidence>
<comment type="caution">
    <text evidence="1">The sequence shown here is derived from an EMBL/GenBank/DDBJ whole genome shotgun (WGS) entry which is preliminary data.</text>
</comment>